<dbReference type="Gene3D" id="3.40.190.10">
    <property type="entry name" value="Periplasmic binding protein-like II"/>
    <property type="match status" value="1"/>
</dbReference>
<evidence type="ECO:0000256" key="4">
    <source>
        <dbReference type="SAM" id="MobiDB-lite"/>
    </source>
</evidence>
<dbReference type="AlphaFoldDB" id="A0A7K3SB48"/>
<sequence>MTELYPTSPPLPPLPAGGPSRRTALRAAGGGSLLLGLGLAGCRSAVSEASSDPKEAAAGAAPKRGGVLSVAINADFTPALLFAQSGQSLQQRLIYNTLTRYDDDLTPKPELATSWTYAKDGRSITLNLRDDVTFHDGRAFTADDVIFAVKNLQNPVRAAQLRSTAAAVTGFEKRGDHELVLKLAHPVNNLFDLFEFMIITDERTVEDAVTGKKLIGTGPFRLKKWSPGSGLTLTRNDRYWLPDRPYLDGVELRVIPQADALISSLRSGQSQLSFHVPGKSLGTVKSDPRLKITDYDTGAGAVYLGVNTTVAPLNDRAVRQALAWAIDRERLLAQTLGGYGIASAAPWPKSSPAFSEDHRTHYTHNPGKARELLRSAGHRKLELPLLHIALPGDTAIAESIQYDLKQIGVHVTLEPTDGATAQKKLIAQQMPALWSMGHGFAQVQPSTLAVSAYPFNEAKNTSKYRSAAYTKVVREAWTKPESGVAGANALHEKISGILLEEAFIIDLVVRGQVQVNADRLHGVTQNKFSYLNLDDAYLV</sequence>
<dbReference type="GO" id="GO:0015833">
    <property type="term" value="P:peptide transport"/>
    <property type="evidence" value="ECO:0007669"/>
    <property type="project" value="TreeGrafter"/>
</dbReference>
<evidence type="ECO:0000256" key="1">
    <source>
        <dbReference type="ARBA" id="ARBA00005695"/>
    </source>
</evidence>
<dbReference type="PANTHER" id="PTHR30290:SF9">
    <property type="entry name" value="OLIGOPEPTIDE-BINDING PROTEIN APPA"/>
    <property type="match status" value="1"/>
</dbReference>
<feature type="compositionally biased region" description="Pro residues" evidence="4">
    <location>
        <begin position="7"/>
        <end position="16"/>
    </location>
</feature>
<dbReference type="InterPro" id="IPR000914">
    <property type="entry name" value="SBP_5_dom"/>
</dbReference>
<dbReference type="GO" id="GO:1904680">
    <property type="term" value="F:peptide transmembrane transporter activity"/>
    <property type="evidence" value="ECO:0007669"/>
    <property type="project" value="TreeGrafter"/>
</dbReference>
<dbReference type="InterPro" id="IPR006311">
    <property type="entry name" value="TAT_signal"/>
</dbReference>
<keyword evidence="2" id="KW-0813">Transport</keyword>
<evidence type="ECO:0000313" key="7">
    <source>
        <dbReference type="Proteomes" id="UP000469670"/>
    </source>
</evidence>
<organism evidence="6 7">
    <name type="scientific">Streptomyces parvus</name>
    <dbReference type="NCBI Taxonomy" id="66428"/>
    <lineage>
        <taxon>Bacteria</taxon>
        <taxon>Bacillati</taxon>
        <taxon>Actinomycetota</taxon>
        <taxon>Actinomycetes</taxon>
        <taxon>Kitasatosporales</taxon>
        <taxon>Streptomycetaceae</taxon>
        <taxon>Streptomyces</taxon>
    </lineage>
</organism>
<dbReference type="SUPFAM" id="SSF53850">
    <property type="entry name" value="Periplasmic binding protein-like II"/>
    <property type="match status" value="1"/>
</dbReference>
<comment type="similarity">
    <text evidence="1">Belongs to the bacterial solute-binding protein 5 family.</text>
</comment>
<name>A0A7K3SB48_9ACTN</name>
<dbReference type="GO" id="GO:0042597">
    <property type="term" value="C:periplasmic space"/>
    <property type="evidence" value="ECO:0007669"/>
    <property type="project" value="UniProtKB-ARBA"/>
</dbReference>
<dbReference type="InterPro" id="IPR030678">
    <property type="entry name" value="Peptide/Ni-bd"/>
</dbReference>
<gene>
    <name evidence="6" type="ORF">G3I50_41575</name>
</gene>
<evidence type="ECO:0000313" key="6">
    <source>
        <dbReference type="EMBL" id="NEC24691.1"/>
    </source>
</evidence>
<dbReference type="PIRSF" id="PIRSF002741">
    <property type="entry name" value="MppA"/>
    <property type="match status" value="1"/>
</dbReference>
<evidence type="ECO:0000259" key="5">
    <source>
        <dbReference type="Pfam" id="PF00496"/>
    </source>
</evidence>
<dbReference type="PANTHER" id="PTHR30290">
    <property type="entry name" value="PERIPLASMIC BINDING COMPONENT OF ABC TRANSPORTER"/>
    <property type="match status" value="1"/>
</dbReference>
<accession>A0A7K3SB48</accession>
<dbReference type="PROSITE" id="PS51318">
    <property type="entry name" value="TAT"/>
    <property type="match status" value="1"/>
</dbReference>
<dbReference type="CDD" id="cd00995">
    <property type="entry name" value="PBP2_NikA_DppA_OppA_like"/>
    <property type="match status" value="1"/>
</dbReference>
<evidence type="ECO:0000256" key="2">
    <source>
        <dbReference type="ARBA" id="ARBA00022448"/>
    </source>
</evidence>
<dbReference type="Pfam" id="PF00496">
    <property type="entry name" value="SBP_bac_5"/>
    <property type="match status" value="1"/>
</dbReference>
<protein>
    <submittedName>
        <fullName evidence="6">ABC transporter substrate-binding protein</fullName>
    </submittedName>
</protein>
<dbReference type="EMBL" id="JAAGMP010001863">
    <property type="protein sequence ID" value="NEC24691.1"/>
    <property type="molecule type" value="Genomic_DNA"/>
</dbReference>
<reference evidence="6 7" key="1">
    <citation type="submission" date="2020-01" db="EMBL/GenBank/DDBJ databases">
        <title>Insect and environment-associated Actinomycetes.</title>
        <authorList>
            <person name="Currrie C."/>
            <person name="Chevrette M."/>
            <person name="Carlson C."/>
            <person name="Stubbendieck R."/>
            <person name="Wendt-Pienkowski E."/>
        </authorList>
    </citation>
    <scope>NUCLEOTIDE SEQUENCE [LARGE SCALE GENOMIC DNA]</scope>
    <source>
        <strain evidence="6 7">SID7590</strain>
    </source>
</reference>
<keyword evidence="3" id="KW-0732">Signal</keyword>
<comment type="caution">
    <text evidence="6">The sequence shown here is derived from an EMBL/GenBank/DDBJ whole genome shotgun (WGS) entry which is preliminary data.</text>
</comment>
<dbReference type="InterPro" id="IPR039424">
    <property type="entry name" value="SBP_5"/>
</dbReference>
<feature type="domain" description="Solute-binding protein family 5" evidence="5">
    <location>
        <begin position="106"/>
        <end position="447"/>
    </location>
</feature>
<dbReference type="RefSeq" id="WP_164209555.1">
    <property type="nucleotide sequence ID" value="NZ_JAAGMP010001863.1"/>
</dbReference>
<proteinExistence type="inferred from homology"/>
<dbReference type="GO" id="GO:0043190">
    <property type="term" value="C:ATP-binding cassette (ABC) transporter complex"/>
    <property type="evidence" value="ECO:0007669"/>
    <property type="project" value="InterPro"/>
</dbReference>
<dbReference type="Gene3D" id="3.10.105.10">
    <property type="entry name" value="Dipeptide-binding Protein, Domain 3"/>
    <property type="match status" value="1"/>
</dbReference>
<evidence type="ECO:0000256" key="3">
    <source>
        <dbReference type="ARBA" id="ARBA00022729"/>
    </source>
</evidence>
<feature type="region of interest" description="Disordered" evidence="4">
    <location>
        <begin position="1"/>
        <end position="21"/>
    </location>
</feature>
<dbReference type="Proteomes" id="UP000469670">
    <property type="component" value="Unassembled WGS sequence"/>
</dbReference>